<accession>A0A142EPN9</accession>
<name>A0A142EPN9_9BACT</name>
<organism evidence="5 6">
    <name type="scientific">Algoriphagus sanaruensis</name>
    <dbReference type="NCBI Taxonomy" id="1727163"/>
    <lineage>
        <taxon>Bacteria</taxon>
        <taxon>Pseudomonadati</taxon>
        <taxon>Bacteroidota</taxon>
        <taxon>Cytophagia</taxon>
        <taxon>Cytophagales</taxon>
        <taxon>Cyclobacteriaceae</taxon>
        <taxon>Algoriphagus</taxon>
    </lineage>
</organism>
<dbReference type="InterPro" id="IPR013762">
    <property type="entry name" value="Integrase-like_cat_sf"/>
</dbReference>
<sequence length="403" mass="46720">MAIKVTLRQKSISKGRSSLYLDFYPGITNPKTGENTRREFLKMYVKDPIKFKSKKLGNGSIKQVPIYSENPIVNQAIEQENNNALSIAEKIRLKRENDLNKPEIYSEFEKERLKLQAAGRQDFVDYFRKLSKKRKSSNYDNWNSAIKYLERFTGGILHFSDLNEKFLEEFKHYLLTTKSTKSNEATLSQNSAVSYFNKIKAALKQAYKDGILQQDLNAKVSSIKEVETRREFLTEQELNDLVKKPCKDEILKRAAIFSALTGLRFSDIEKLTWAEVEFITGKGYFLKFQQEKTSGVEYHPISEQAFLLLGERGDLTKKVFHGLKYSDYKNRLLKKWIESAGISKNITFHCFRHSYATLQLTYGTDIYTVSKLLGHRELKTTQIYAKIIDQTKRDAADKIKLDL</sequence>
<dbReference type="InterPro" id="IPR035386">
    <property type="entry name" value="Arm-DNA-bind_5"/>
</dbReference>
<evidence type="ECO:0000259" key="4">
    <source>
        <dbReference type="PROSITE" id="PS51898"/>
    </source>
</evidence>
<dbReference type="InterPro" id="IPR010998">
    <property type="entry name" value="Integrase_recombinase_N"/>
</dbReference>
<dbReference type="RefSeq" id="WP_067547722.1">
    <property type="nucleotide sequence ID" value="NZ_CP012836.1"/>
</dbReference>
<comment type="similarity">
    <text evidence="1">Belongs to the 'phage' integrase family.</text>
</comment>
<dbReference type="EMBL" id="CP012836">
    <property type="protein sequence ID" value="AMQ57094.1"/>
    <property type="molecule type" value="Genomic_DNA"/>
</dbReference>
<dbReference type="InterPro" id="IPR025269">
    <property type="entry name" value="SAM-like_dom"/>
</dbReference>
<dbReference type="Pfam" id="PF17293">
    <property type="entry name" value="Arm-DNA-bind_5"/>
    <property type="match status" value="1"/>
</dbReference>
<dbReference type="SUPFAM" id="SSF56349">
    <property type="entry name" value="DNA breaking-rejoining enzymes"/>
    <property type="match status" value="1"/>
</dbReference>
<dbReference type="PATRIC" id="fig|1727163.4.peg.2438"/>
<dbReference type="PANTHER" id="PTHR30349">
    <property type="entry name" value="PHAGE INTEGRASE-RELATED"/>
    <property type="match status" value="1"/>
</dbReference>
<dbReference type="GO" id="GO:0003677">
    <property type="term" value="F:DNA binding"/>
    <property type="evidence" value="ECO:0007669"/>
    <property type="project" value="UniProtKB-KW"/>
</dbReference>
<dbReference type="CDD" id="cd01185">
    <property type="entry name" value="INTN1_C_like"/>
    <property type="match status" value="1"/>
</dbReference>
<evidence type="ECO:0000313" key="6">
    <source>
        <dbReference type="Proteomes" id="UP000073816"/>
    </source>
</evidence>
<dbReference type="STRING" id="1727163.AO498_11655"/>
<dbReference type="AlphaFoldDB" id="A0A142EPN9"/>
<dbReference type="OrthoDB" id="9806835at2"/>
<proteinExistence type="inferred from homology"/>
<keyword evidence="2" id="KW-0238">DNA-binding</keyword>
<dbReference type="PROSITE" id="PS51898">
    <property type="entry name" value="TYR_RECOMBINASE"/>
    <property type="match status" value="1"/>
</dbReference>
<evidence type="ECO:0000256" key="2">
    <source>
        <dbReference type="ARBA" id="ARBA00023125"/>
    </source>
</evidence>
<dbReference type="GO" id="GO:0006310">
    <property type="term" value="P:DNA recombination"/>
    <property type="evidence" value="ECO:0007669"/>
    <property type="project" value="UniProtKB-KW"/>
</dbReference>
<dbReference type="InterPro" id="IPR050090">
    <property type="entry name" value="Tyrosine_recombinase_XerCD"/>
</dbReference>
<dbReference type="Pfam" id="PF00589">
    <property type="entry name" value="Phage_integrase"/>
    <property type="match status" value="1"/>
</dbReference>
<evidence type="ECO:0000256" key="3">
    <source>
        <dbReference type="ARBA" id="ARBA00023172"/>
    </source>
</evidence>
<dbReference type="PANTHER" id="PTHR30349:SF64">
    <property type="entry name" value="PROPHAGE INTEGRASE INTD-RELATED"/>
    <property type="match status" value="1"/>
</dbReference>
<evidence type="ECO:0000256" key="1">
    <source>
        <dbReference type="ARBA" id="ARBA00008857"/>
    </source>
</evidence>
<dbReference type="GO" id="GO:0015074">
    <property type="term" value="P:DNA integration"/>
    <property type="evidence" value="ECO:0007669"/>
    <property type="project" value="InterPro"/>
</dbReference>
<dbReference type="Pfam" id="PF13102">
    <property type="entry name" value="Phage_int_SAM_5"/>
    <property type="match status" value="1"/>
</dbReference>
<dbReference type="InterPro" id="IPR002104">
    <property type="entry name" value="Integrase_catalytic"/>
</dbReference>
<feature type="domain" description="Tyr recombinase" evidence="4">
    <location>
        <begin position="228"/>
        <end position="397"/>
    </location>
</feature>
<protein>
    <submittedName>
        <fullName evidence="5">Integrase</fullName>
    </submittedName>
</protein>
<dbReference type="Proteomes" id="UP000073816">
    <property type="component" value="Chromosome"/>
</dbReference>
<dbReference type="Gene3D" id="1.10.443.10">
    <property type="entry name" value="Intergrase catalytic core"/>
    <property type="match status" value="1"/>
</dbReference>
<gene>
    <name evidence="5" type="ORF">AO498_11655</name>
</gene>
<evidence type="ECO:0000313" key="5">
    <source>
        <dbReference type="EMBL" id="AMQ57094.1"/>
    </source>
</evidence>
<dbReference type="InterPro" id="IPR011010">
    <property type="entry name" value="DNA_brk_join_enz"/>
</dbReference>
<reference evidence="5 6" key="2">
    <citation type="journal article" date="2016" name="Genome Announc.">
        <title>Complete Genome Sequence of Algoriphagus sp. Strain M8-2, Isolated from a Brackish Lake.</title>
        <authorList>
            <person name="Muraguchi Y."/>
            <person name="Kushimoto K."/>
            <person name="Ohtsubo Y."/>
            <person name="Suzuki T."/>
            <person name="Dohra H."/>
            <person name="Kimbara K."/>
            <person name="Shintani M."/>
        </authorList>
    </citation>
    <scope>NUCLEOTIDE SEQUENCE [LARGE SCALE GENOMIC DNA]</scope>
    <source>
        <strain evidence="5 6">M8-2</strain>
    </source>
</reference>
<keyword evidence="3" id="KW-0233">DNA recombination</keyword>
<keyword evidence="6" id="KW-1185">Reference proteome</keyword>
<dbReference type="KEGG" id="alm:AO498_11655"/>
<reference evidence="6" key="1">
    <citation type="submission" date="2015-09" db="EMBL/GenBank/DDBJ databases">
        <title>Complete sequence of Algoriphagus sp. M8-2.</title>
        <authorList>
            <person name="Shintani M."/>
        </authorList>
    </citation>
    <scope>NUCLEOTIDE SEQUENCE [LARGE SCALE GENOMIC DNA]</scope>
    <source>
        <strain evidence="6">M8-2</strain>
    </source>
</reference>
<dbReference type="Gene3D" id="1.10.150.130">
    <property type="match status" value="1"/>
</dbReference>